<comment type="cofactor">
    <cofactor evidence="6">
        <name>Zn(2+)</name>
        <dbReference type="ChEBI" id="CHEBI:29105"/>
    </cofactor>
</comment>
<reference evidence="7 8" key="1">
    <citation type="journal article" date="2015" name="Proc. Natl. Acad. Sci. U.S.A.">
        <title>Expanded metabolic versatility of ubiquitous nitrite-oxidizing bacteria from the genus Nitrospira.</title>
        <authorList>
            <person name="Koch H."/>
            <person name="Lucker S."/>
            <person name="Albertsen M."/>
            <person name="Kitzinger K."/>
            <person name="Herbold C."/>
            <person name="Spieck E."/>
            <person name="Nielsen P.H."/>
            <person name="Wagner M."/>
            <person name="Daims H."/>
        </authorList>
    </citation>
    <scope>NUCLEOTIDE SEQUENCE [LARGE SCALE GENOMIC DNA]</scope>
    <source>
        <strain evidence="7 8">NSP M-1</strain>
    </source>
</reference>
<keyword evidence="5 6" id="KW-0472">Membrane</keyword>
<keyword evidence="3 6" id="KW-0479">Metal-binding</keyword>
<dbReference type="Proteomes" id="UP000069205">
    <property type="component" value="Chromosome"/>
</dbReference>
<evidence type="ECO:0000313" key="8">
    <source>
        <dbReference type="Proteomes" id="UP000069205"/>
    </source>
</evidence>
<dbReference type="Pfam" id="PF10070">
    <property type="entry name" value="DabA"/>
    <property type="match status" value="1"/>
</dbReference>
<feature type="binding site" evidence="6">
    <location>
        <position position="495"/>
    </location>
    <ligand>
        <name>Zn(2+)</name>
        <dbReference type="ChEBI" id="CHEBI:29105"/>
    </ligand>
</feature>
<comment type="similarity">
    <text evidence="6">Belongs to the inorganic carbon transporter (TC 9.A.2) DabA family.</text>
</comment>
<dbReference type="AlphaFoldDB" id="A0A0K2GFM1"/>
<evidence type="ECO:0000313" key="7">
    <source>
        <dbReference type="EMBL" id="ALA59649.1"/>
    </source>
</evidence>
<evidence type="ECO:0000256" key="3">
    <source>
        <dbReference type="ARBA" id="ARBA00022723"/>
    </source>
</evidence>
<feature type="binding site" evidence="6">
    <location>
        <position position="493"/>
    </location>
    <ligand>
        <name>Zn(2+)</name>
        <dbReference type="ChEBI" id="CHEBI:29105"/>
    </ligand>
</feature>
<feature type="binding site" evidence="6">
    <location>
        <position position="778"/>
    </location>
    <ligand>
        <name>Zn(2+)</name>
        <dbReference type="ChEBI" id="CHEBI:29105"/>
    </ligand>
</feature>
<accession>A0A0K2GFM1</accession>
<comment type="function">
    <text evidence="6">Part of an energy-coupled inorganic carbon pump.</text>
</comment>
<evidence type="ECO:0000256" key="6">
    <source>
        <dbReference type="HAMAP-Rule" id="MF_01871"/>
    </source>
</evidence>
<organism evidence="7 8">
    <name type="scientific">Nitrospira moscoviensis</name>
    <dbReference type="NCBI Taxonomy" id="42253"/>
    <lineage>
        <taxon>Bacteria</taxon>
        <taxon>Pseudomonadati</taxon>
        <taxon>Nitrospirota</taxon>
        <taxon>Nitrospiria</taxon>
        <taxon>Nitrospirales</taxon>
        <taxon>Nitrospiraceae</taxon>
        <taxon>Nitrospira</taxon>
    </lineage>
</organism>
<gene>
    <name evidence="6" type="primary">dabA</name>
    <name evidence="7" type="ORF">NITMOv2_3254</name>
</gene>
<dbReference type="InterPro" id="IPR018752">
    <property type="entry name" value="DabA"/>
</dbReference>
<keyword evidence="1 6" id="KW-0813">Transport</keyword>
<dbReference type="RefSeq" id="WP_053380624.1">
    <property type="nucleotide sequence ID" value="NZ_CP011801.1"/>
</dbReference>
<dbReference type="PANTHER" id="PTHR38344:SF1">
    <property type="entry name" value="INORGANIC CARBON TRANSPORTER SUBUNIT DABA-RELATED"/>
    <property type="match status" value="1"/>
</dbReference>
<keyword evidence="4 6" id="KW-0862">Zinc</keyword>
<proteinExistence type="inferred from homology"/>
<evidence type="ECO:0000256" key="1">
    <source>
        <dbReference type="ARBA" id="ARBA00022448"/>
    </source>
</evidence>
<comment type="subunit">
    <text evidence="6">Forms a complex with DabB.</text>
</comment>
<sequence length="1100" mass="122816">MTRPTTERFTDTQRMELRSYVQLAGEVIAQYWPMRTFIHHNPLHGLESLPFEQAVQHGRQLFGGRGYLPNEEYRRHVAGGRIAEDDVRAALEPLAQDKSVVFGGRRLSHLDLLAASMLYGVAEDVPAASIAEADRAAADRIVSWLESAVVPGPSGAGMPSASVSGLLPAREPLGVWCDRTCGTAVVETINREMVKWCSAFLDEGEAGWSMPGREHTFYRSWKSLAQHDLTLGLLGIRDAAARLRSLPDRPEDALLEHLTAMRVPKGAWEPYLSLHLAALPGWTGYIKWRSHQTGYPWQEEFPIDVVKYLAVRLFYERELADAACRAHLALPAQDDLIQGYMDEYPHACRLRQAWVAGLLPAGMRKEVRLLMRTKTRYDHRAWEELGRRYQAAHREELSRRQRETAARALVRLARALGLDEGAIESTSPSDLRTLLDWLAAFPPHDHGPVWLNAFETSHRRRVLADLTASLAAADEAADVHDSSSRPLAQVVFCIDVRSEVFRRHLEHLGGYETLGLAGFFGVPLDYQPFSASHAVAHCPVLLKPKNQVREVPRSYHGVLAERHKTAAQVNQAARDLLHDLKENVVTPYVMVEALGWCFGLPLFFRTLVPRWYEAIRRWFGRAALPSIATTLTVEKLAREEAEEMVATEQQAVIRQVVRDRFGLSGAALSSTLLDKIRKNAVGNAEGLNGEVAKALGLTPEAEAAFYEDLRERYRISPRGISTRLDRLTHTGFSVAEQAYFVEAALRLMGLTSNFARIVLFCAHGSTSQNNPYESALDCGACGGNHGLPNARAIAAMANKLTVREILNQRGVRIPHDTQFLAAEHDTTTDTVRIVDLEDVPATHRKDLQRLLADLDEAGRHAAYERAGTLPQAAPPEPRAARRAAARRSQDWAEVRPEWGLSKNSLIVIGRRTLTQRVNLQGRSFLHSYDHQQDGSGKLLETIMTAPLVVAQWINMEHYFSTVDNEIYGSGSKVYHNVVGRVGVMTGVWSDLRIGLPAQTVLNGSAPYHEPMRLLAVIEAPRERIQGVIERHPLLDQLFNRGWVTLIALDPRDKHFYRHERGGGWTREARARGGLNHDGVDAASDEGNQDCRAGRSIEVCH</sequence>
<dbReference type="STRING" id="42253.NITMOv2_3254"/>
<name>A0A0K2GFM1_NITMO</name>
<dbReference type="KEGG" id="nmv:NITMOv2_3254"/>
<dbReference type="GO" id="GO:0005886">
    <property type="term" value="C:plasma membrane"/>
    <property type="evidence" value="ECO:0007669"/>
    <property type="project" value="UniProtKB-SubCell"/>
</dbReference>
<keyword evidence="2 6" id="KW-1003">Cell membrane</keyword>
<evidence type="ECO:0000256" key="5">
    <source>
        <dbReference type="ARBA" id="ARBA00023136"/>
    </source>
</evidence>
<feature type="binding site" evidence="6">
    <location>
        <position position="763"/>
    </location>
    <ligand>
        <name>Zn(2+)</name>
        <dbReference type="ChEBI" id="CHEBI:29105"/>
    </ligand>
</feature>
<protein>
    <recommendedName>
        <fullName evidence="6">Probable inorganic carbon transporter subunit DabA</fullName>
    </recommendedName>
</protein>
<comment type="subcellular location">
    <subcellularLocation>
        <location evidence="6">Cell membrane</location>
        <topology evidence="6">Peripheral membrane protein</topology>
    </subcellularLocation>
</comment>
<evidence type="ECO:0000256" key="2">
    <source>
        <dbReference type="ARBA" id="ARBA00022475"/>
    </source>
</evidence>
<dbReference type="GO" id="GO:0008270">
    <property type="term" value="F:zinc ion binding"/>
    <property type="evidence" value="ECO:0007669"/>
    <property type="project" value="UniProtKB-UniRule"/>
</dbReference>
<dbReference type="EMBL" id="CP011801">
    <property type="protein sequence ID" value="ALA59649.1"/>
    <property type="molecule type" value="Genomic_DNA"/>
</dbReference>
<dbReference type="HAMAP" id="MF_01871">
    <property type="entry name" value="DabA"/>
    <property type="match status" value="1"/>
</dbReference>
<keyword evidence="8" id="KW-1185">Reference proteome</keyword>
<dbReference type="PATRIC" id="fig|42253.5.peg.3208"/>
<dbReference type="OrthoDB" id="9757711at2"/>
<dbReference type="PANTHER" id="PTHR38344">
    <property type="entry name" value="UPF0753 PROTEIN AQ_863"/>
    <property type="match status" value="1"/>
</dbReference>
<evidence type="ECO:0000256" key="4">
    <source>
        <dbReference type="ARBA" id="ARBA00022833"/>
    </source>
</evidence>